<feature type="signal peptide" evidence="1">
    <location>
        <begin position="1"/>
        <end position="20"/>
    </location>
</feature>
<protein>
    <submittedName>
        <fullName evidence="2">Uncharacterized protein</fullName>
    </submittedName>
</protein>
<sequence>MKYNLLLALLFLSLSGFGQGKTVHITLDKARSRYFDPQYTACVDSALAIMNAVFSSAEFQTRYADASFPKINYCDEQARENQASDFITGPQMYSTLFQAAQASWAVKLKRRGPALGSTLPHTGITTAYYKNIRADMPELPRAYALAVNLCHEYMHELEYCHRSNRFNEPDAAHPDPEGYQKDIAYRVGWDAFYQLVEWVKQGKPIPDL</sequence>
<proteinExistence type="predicted"/>
<dbReference type="Proteomes" id="UP000831796">
    <property type="component" value="Chromosome"/>
</dbReference>
<name>A0A8T9Q8P2_9BACT</name>
<evidence type="ECO:0000313" key="2">
    <source>
        <dbReference type="EMBL" id="UOQ73907.1"/>
    </source>
</evidence>
<evidence type="ECO:0000313" key="3">
    <source>
        <dbReference type="Proteomes" id="UP000831796"/>
    </source>
</evidence>
<gene>
    <name evidence="2" type="ORF">MUN79_08415</name>
</gene>
<dbReference type="KEGG" id="hcu:MUN79_08415"/>
<evidence type="ECO:0000256" key="1">
    <source>
        <dbReference type="SAM" id="SignalP"/>
    </source>
</evidence>
<dbReference type="RefSeq" id="WP_244677254.1">
    <property type="nucleotide sequence ID" value="NZ_CP095046.1"/>
</dbReference>
<keyword evidence="1" id="KW-0732">Signal</keyword>
<reference evidence="2" key="1">
    <citation type="submission" date="2022-04" db="EMBL/GenBank/DDBJ databases">
        <title>Hymenobacter sp. isolated from the air.</title>
        <authorList>
            <person name="Won M."/>
            <person name="Lee C.-M."/>
            <person name="Woen H.-Y."/>
            <person name="Kwon S.-W."/>
        </authorList>
    </citation>
    <scope>NUCLEOTIDE SEQUENCE</scope>
    <source>
        <strain evidence="2">5116S-3</strain>
    </source>
</reference>
<dbReference type="EMBL" id="CP095046">
    <property type="protein sequence ID" value="UOQ73907.1"/>
    <property type="molecule type" value="Genomic_DNA"/>
</dbReference>
<dbReference type="AlphaFoldDB" id="A0A8T9Q8P2"/>
<accession>A0A8T9Q8P2</accession>
<keyword evidence="3" id="KW-1185">Reference proteome</keyword>
<organism evidence="2 3">
    <name type="scientific">Hymenobacter cellulosilyticus</name>
    <dbReference type="NCBI Taxonomy" id="2932248"/>
    <lineage>
        <taxon>Bacteria</taxon>
        <taxon>Pseudomonadati</taxon>
        <taxon>Bacteroidota</taxon>
        <taxon>Cytophagia</taxon>
        <taxon>Cytophagales</taxon>
        <taxon>Hymenobacteraceae</taxon>
        <taxon>Hymenobacter</taxon>
    </lineage>
</organism>
<feature type="chain" id="PRO_5035729235" evidence="1">
    <location>
        <begin position="21"/>
        <end position="208"/>
    </location>
</feature>